<sequence>MGASLRTWSARGMPDSNSSPIFYRCSLAWREIMEWHSLIIKNIRRNLRRYLGYLLASTVAILCFCMFIIFAANPEVAHGKAPSSARVLFTISQGIIAIFALFFIFYFHAALIRLRNKEFGLLLTLGVTRRQLGLMIFYESLFIGVLALVAGIGLGILASIPFTQAVSALLELPRSISFNLQPAALLTTLLLFGTIFLLDALLISLRVSLRTPRMLLLGARERQRPPRASWWKVLFGLLSLAAAYSMATMFSNLLIFNALPIIALTIIGTYFLFSQIFVMLLNALRRRSLAGIRLLTVSRLAYRMSDYSRMITTVTTLSAIVLVGMASVFGVQQSMAASMLKLTPFSLEYISGPGQTFPLSAQQVRATLSKHHFTLQEELATPVLTGLLTHQAKELPVTVLSLSQYRHLRGSLLQLYPAWGDNLDQASSLANGQAYFYAPPYVSDLSSVVDGKYITLKTDKLLQSLTIETGHAMVFNMDLPDLSSFLVVINDTTYAQMDKVVAPNLHKQIYSFAVQEWRQMRPAVDELRSSLTGQQQAQFSEIYTPYNANMQTFSLTLFATFFVSLLFFLAVGISLYFKLFTQQEEDRRQFRALERVGIQQKEGQSVLTLELLLLFFIPVLIAIIHAIFAMIDLAHQLELQGWDATPIWGAFAIVCACYLGCIALFFLAAHINYYRQLKAAVAPG</sequence>
<feature type="transmembrane region" description="Helical" evidence="6">
    <location>
        <begin position="50"/>
        <end position="71"/>
    </location>
</feature>
<feature type="transmembrane region" description="Helical" evidence="6">
    <location>
        <begin position="135"/>
        <end position="163"/>
    </location>
</feature>
<feature type="transmembrane region" description="Helical" evidence="6">
    <location>
        <begin position="91"/>
        <end position="114"/>
    </location>
</feature>
<dbReference type="EMBL" id="CP035758">
    <property type="protein sequence ID" value="QBD77755.1"/>
    <property type="molecule type" value="Genomic_DNA"/>
</dbReference>
<feature type="transmembrane region" description="Helical" evidence="6">
    <location>
        <begin position="647"/>
        <end position="668"/>
    </location>
</feature>
<keyword evidence="9" id="KW-1185">Reference proteome</keyword>
<evidence type="ECO:0000256" key="5">
    <source>
        <dbReference type="ARBA" id="ARBA00023136"/>
    </source>
</evidence>
<feature type="domain" description="ABC3 transporter permease C-terminal" evidence="7">
    <location>
        <begin position="95"/>
        <end position="208"/>
    </location>
</feature>
<evidence type="ECO:0000256" key="6">
    <source>
        <dbReference type="SAM" id="Phobius"/>
    </source>
</evidence>
<accession>A0A4P6JQY2</accession>
<dbReference type="PANTHER" id="PTHR46795">
    <property type="entry name" value="ABC TRANSPORTER PERMEASE-RELATED-RELATED"/>
    <property type="match status" value="1"/>
</dbReference>
<dbReference type="GO" id="GO:0055085">
    <property type="term" value="P:transmembrane transport"/>
    <property type="evidence" value="ECO:0007669"/>
    <property type="project" value="InterPro"/>
</dbReference>
<name>A0A4P6JQY2_KTERU</name>
<evidence type="ECO:0000313" key="8">
    <source>
        <dbReference type="EMBL" id="QBD77755.1"/>
    </source>
</evidence>
<gene>
    <name evidence="8" type="ORF">EPA93_17850</name>
</gene>
<evidence type="ECO:0000256" key="4">
    <source>
        <dbReference type="ARBA" id="ARBA00022989"/>
    </source>
</evidence>
<feature type="transmembrane region" description="Helical" evidence="6">
    <location>
        <begin position="183"/>
        <end position="209"/>
    </location>
</feature>
<feature type="transmembrane region" description="Helical" evidence="6">
    <location>
        <begin position="310"/>
        <end position="331"/>
    </location>
</feature>
<dbReference type="KEGG" id="kbs:EPA93_17850"/>
<dbReference type="Pfam" id="PF02687">
    <property type="entry name" value="FtsX"/>
    <property type="match status" value="1"/>
</dbReference>
<dbReference type="AlphaFoldDB" id="A0A4P6JQY2"/>
<keyword evidence="2" id="KW-1003">Cell membrane</keyword>
<protein>
    <submittedName>
        <fullName evidence="8">ABC transporter permease</fullName>
    </submittedName>
</protein>
<dbReference type="InterPro" id="IPR003838">
    <property type="entry name" value="ABC3_permease_C"/>
</dbReference>
<evidence type="ECO:0000256" key="2">
    <source>
        <dbReference type="ARBA" id="ARBA00022475"/>
    </source>
</evidence>
<dbReference type="InterPro" id="IPR052536">
    <property type="entry name" value="ABC-4_Integral_Memb_Prot"/>
</dbReference>
<feature type="transmembrane region" description="Helical" evidence="6">
    <location>
        <begin position="611"/>
        <end position="635"/>
    </location>
</feature>
<feature type="transmembrane region" description="Helical" evidence="6">
    <location>
        <begin position="230"/>
        <end position="255"/>
    </location>
</feature>
<keyword evidence="3 6" id="KW-0812">Transmembrane</keyword>
<organism evidence="8 9">
    <name type="scientific">Ktedonosporobacter rubrisoli</name>
    <dbReference type="NCBI Taxonomy" id="2509675"/>
    <lineage>
        <taxon>Bacteria</taxon>
        <taxon>Bacillati</taxon>
        <taxon>Chloroflexota</taxon>
        <taxon>Ktedonobacteria</taxon>
        <taxon>Ktedonobacterales</taxon>
        <taxon>Ktedonosporobacteraceae</taxon>
        <taxon>Ktedonosporobacter</taxon>
    </lineage>
</organism>
<dbReference type="PIRSF" id="PIRSF018968">
    <property type="entry name" value="ABC_permease_BceB"/>
    <property type="match status" value="1"/>
</dbReference>
<dbReference type="InterPro" id="IPR027022">
    <property type="entry name" value="ABC_permease_BceB-typ"/>
</dbReference>
<keyword evidence="5 6" id="KW-0472">Membrane</keyword>
<proteinExistence type="predicted"/>
<keyword evidence="4 6" id="KW-1133">Transmembrane helix</keyword>
<evidence type="ECO:0000259" key="7">
    <source>
        <dbReference type="Pfam" id="PF02687"/>
    </source>
</evidence>
<evidence type="ECO:0000256" key="1">
    <source>
        <dbReference type="ARBA" id="ARBA00004651"/>
    </source>
</evidence>
<dbReference type="PANTHER" id="PTHR46795:SF1">
    <property type="entry name" value="ABC TRANSPORTER PERMEASE PROTEIN"/>
    <property type="match status" value="1"/>
</dbReference>
<dbReference type="Proteomes" id="UP000290365">
    <property type="component" value="Chromosome"/>
</dbReference>
<evidence type="ECO:0000256" key="3">
    <source>
        <dbReference type="ARBA" id="ARBA00022692"/>
    </source>
</evidence>
<evidence type="ECO:0000313" key="9">
    <source>
        <dbReference type="Proteomes" id="UP000290365"/>
    </source>
</evidence>
<comment type="subcellular location">
    <subcellularLocation>
        <location evidence="1">Cell membrane</location>
        <topology evidence="1">Multi-pass membrane protein</topology>
    </subcellularLocation>
</comment>
<feature type="transmembrane region" description="Helical" evidence="6">
    <location>
        <begin position="553"/>
        <end position="577"/>
    </location>
</feature>
<feature type="transmembrane region" description="Helical" evidence="6">
    <location>
        <begin position="261"/>
        <end position="284"/>
    </location>
</feature>
<dbReference type="GO" id="GO:0005886">
    <property type="term" value="C:plasma membrane"/>
    <property type="evidence" value="ECO:0007669"/>
    <property type="project" value="UniProtKB-SubCell"/>
</dbReference>
<reference evidence="8 9" key="1">
    <citation type="submission" date="2019-01" db="EMBL/GenBank/DDBJ databases">
        <title>Ktedonosporobacter rubrisoli SCAWS-G2.</title>
        <authorList>
            <person name="Huang Y."/>
            <person name="Yan B."/>
        </authorList>
    </citation>
    <scope>NUCLEOTIDE SEQUENCE [LARGE SCALE GENOMIC DNA]</scope>
    <source>
        <strain evidence="8 9">SCAWS-G2</strain>
    </source>
</reference>
<dbReference type="OrthoDB" id="1937696at2"/>